<evidence type="ECO:0000313" key="4">
    <source>
        <dbReference type="EMBL" id="KAL1522329.1"/>
    </source>
</evidence>
<dbReference type="Pfam" id="PF00691">
    <property type="entry name" value="OmpA"/>
    <property type="match status" value="2"/>
</dbReference>
<evidence type="ECO:0000256" key="2">
    <source>
        <dbReference type="SAM" id="MobiDB-lite"/>
    </source>
</evidence>
<accession>A0AB34JK71</accession>
<dbReference type="InterPro" id="IPR050330">
    <property type="entry name" value="Bact_OuterMem_StrucFunc"/>
</dbReference>
<dbReference type="PROSITE" id="PS50096">
    <property type="entry name" value="IQ"/>
    <property type="match status" value="3"/>
</dbReference>
<dbReference type="EMBL" id="JBGBPQ010000006">
    <property type="protein sequence ID" value="KAL1522329.1"/>
    <property type="molecule type" value="Genomic_DNA"/>
</dbReference>
<dbReference type="PANTHER" id="PTHR30329:SF21">
    <property type="entry name" value="LIPOPROTEIN YIAD-RELATED"/>
    <property type="match status" value="1"/>
</dbReference>
<feature type="domain" description="OmpA-like" evidence="3">
    <location>
        <begin position="649"/>
        <end position="764"/>
    </location>
</feature>
<dbReference type="PROSITE" id="PS51123">
    <property type="entry name" value="OMPA_2"/>
    <property type="match status" value="1"/>
</dbReference>
<evidence type="ECO:0000256" key="1">
    <source>
        <dbReference type="SAM" id="Coils"/>
    </source>
</evidence>
<proteinExistence type="predicted"/>
<feature type="coiled-coil region" evidence="1">
    <location>
        <begin position="427"/>
        <end position="484"/>
    </location>
</feature>
<sequence>MSLRVQQSAVNQAFEVLVARREGVSKAGPEVGNGSRRALLPAKSSEKLFPAPPSRSKSKDALAVFPVPGPTLQGHIGCALRSQRSQVSAIKVQAVVRGKLTRLWLHAELAARRALEIEARRAAEEQERRLAAQQAEETARTARALQRVAEAKLAEEQARGQKLAKRQEDSRRRIEAALRSEAQSDDAALREVWSAMPASKEQAEREARAQEEEKARAEAEALEARWRERAAQEAAAAAAAEAAEAAAEAAAAEAAAAAAVAAEAAAAEAAAAEAAAAEAAAAEAAAAEAAERARHEASCRAVEERAATRISAGVRGRRARKDASHVAVVRRRDAAAVIAAAGRRMVARRAARRAAWERELTRVVLHAAGTVCCAARRWRRGHLRRKRRRAAELIARAWRRALAARAEESAAARAAEEAARAAAARAAAEAAAEARRRQDEVERWKAEAAELLRREQEARRLGQLHAEQAARAAAEEAARAEQQRQARVDALARRREHKAQRKIQQCWRAFVFARKKGPAAVQIQANYRGWIERERGASLVTGKSHFDFPRRLEDMSLPFQPGSLTLSAKARADLNFVVTTLKAMKQLKVRVVGTCKHTEPPLIARRRSVAITEYLLQHGVLKRQLRPEASLPPSVGGIRSYGSSDVHFRVIQSLILPRPIVFESCSFAIKPRSEEMLQKVVMAIEAHPAIDLLVEGHADSQEAAQADSLASKRAEVVKKWLYSHGARCTMETASFGATCPVASNLTYQGRRQNRRAELQIRLRE</sequence>
<gene>
    <name evidence="4" type="ORF">AB1Y20_017321</name>
</gene>
<keyword evidence="1" id="KW-0175">Coiled coil</keyword>
<dbReference type="AlphaFoldDB" id="A0AB34JK71"/>
<comment type="caution">
    <text evidence="4">The sequence shown here is derived from an EMBL/GenBank/DDBJ whole genome shotgun (WGS) entry which is preliminary data.</text>
</comment>
<evidence type="ECO:0000259" key="3">
    <source>
        <dbReference type="PROSITE" id="PS51123"/>
    </source>
</evidence>
<dbReference type="InterPro" id="IPR006665">
    <property type="entry name" value="OmpA-like"/>
</dbReference>
<feature type="compositionally biased region" description="Basic and acidic residues" evidence="2">
    <location>
        <begin position="201"/>
        <end position="222"/>
    </location>
</feature>
<keyword evidence="5" id="KW-1185">Reference proteome</keyword>
<protein>
    <recommendedName>
        <fullName evidence="3">OmpA-like domain-containing protein</fullName>
    </recommendedName>
</protein>
<dbReference type="SUPFAM" id="SSF103088">
    <property type="entry name" value="OmpA-like"/>
    <property type="match status" value="2"/>
</dbReference>
<dbReference type="Gene3D" id="3.30.1330.60">
    <property type="entry name" value="OmpA-like domain"/>
    <property type="match status" value="1"/>
</dbReference>
<dbReference type="PANTHER" id="PTHR30329">
    <property type="entry name" value="STATOR ELEMENT OF FLAGELLAR MOTOR COMPLEX"/>
    <property type="match status" value="1"/>
</dbReference>
<dbReference type="SMART" id="SM00015">
    <property type="entry name" value="IQ"/>
    <property type="match status" value="4"/>
</dbReference>
<dbReference type="InterPro" id="IPR000048">
    <property type="entry name" value="IQ_motif_EF-hand-BS"/>
</dbReference>
<reference evidence="4 5" key="1">
    <citation type="journal article" date="2024" name="Science">
        <title>Giant polyketide synthase enzymes in the biosynthesis of giant marine polyether toxins.</title>
        <authorList>
            <person name="Fallon T.R."/>
            <person name="Shende V.V."/>
            <person name="Wierzbicki I.H."/>
            <person name="Pendleton A.L."/>
            <person name="Watervoot N.F."/>
            <person name="Auber R.P."/>
            <person name="Gonzalez D.J."/>
            <person name="Wisecaver J.H."/>
            <person name="Moore B.S."/>
        </authorList>
    </citation>
    <scope>NUCLEOTIDE SEQUENCE [LARGE SCALE GENOMIC DNA]</scope>
    <source>
        <strain evidence="4 5">12B1</strain>
    </source>
</reference>
<organism evidence="4 5">
    <name type="scientific">Prymnesium parvum</name>
    <name type="common">Toxic golden alga</name>
    <dbReference type="NCBI Taxonomy" id="97485"/>
    <lineage>
        <taxon>Eukaryota</taxon>
        <taxon>Haptista</taxon>
        <taxon>Haptophyta</taxon>
        <taxon>Prymnesiophyceae</taxon>
        <taxon>Prymnesiales</taxon>
        <taxon>Prymnesiaceae</taxon>
        <taxon>Prymnesium</taxon>
    </lineage>
</organism>
<dbReference type="Proteomes" id="UP001515480">
    <property type="component" value="Unassembled WGS sequence"/>
</dbReference>
<name>A0AB34JK71_PRYPA</name>
<dbReference type="CDD" id="cd07185">
    <property type="entry name" value="OmpA_C-like"/>
    <property type="match status" value="1"/>
</dbReference>
<feature type="coiled-coil region" evidence="1">
    <location>
        <begin position="107"/>
        <end position="136"/>
    </location>
</feature>
<evidence type="ECO:0000313" key="5">
    <source>
        <dbReference type="Proteomes" id="UP001515480"/>
    </source>
</evidence>
<feature type="region of interest" description="Disordered" evidence="2">
    <location>
        <begin position="196"/>
        <end position="222"/>
    </location>
</feature>
<dbReference type="InterPro" id="IPR036737">
    <property type="entry name" value="OmpA-like_sf"/>
</dbReference>